<evidence type="ECO:0000259" key="2">
    <source>
        <dbReference type="Pfam" id="PF13369"/>
    </source>
</evidence>
<dbReference type="RefSeq" id="WP_028310251.1">
    <property type="nucleotide sequence ID" value="NZ_AXWS01000007.1"/>
</dbReference>
<name>A0A8B6X1W1_9BURK</name>
<proteinExistence type="inferred from homology"/>
<dbReference type="InterPro" id="IPR032698">
    <property type="entry name" value="SirB1_N"/>
</dbReference>
<evidence type="ECO:0000313" key="4">
    <source>
        <dbReference type="RefSeq" id="WP_028310251.1"/>
    </source>
</evidence>
<protein>
    <submittedName>
        <fullName evidence="4">SirB1 family protein</fullName>
    </submittedName>
</protein>
<feature type="domain" description="Protein SirB1 N-terminal" evidence="2">
    <location>
        <begin position="45"/>
        <end position="198"/>
    </location>
</feature>
<evidence type="ECO:0000313" key="3">
    <source>
        <dbReference type="Proteomes" id="UP000675920"/>
    </source>
</evidence>
<dbReference type="OrthoDB" id="232498at2"/>
<accession>A0A8B6X1W1</accession>
<keyword evidence="3" id="KW-1185">Reference proteome</keyword>
<reference evidence="4" key="1">
    <citation type="submission" date="2025-08" db="UniProtKB">
        <authorList>
            <consortium name="RefSeq"/>
        </authorList>
    </citation>
    <scope>IDENTIFICATION</scope>
</reference>
<evidence type="ECO:0000256" key="1">
    <source>
        <dbReference type="ARBA" id="ARBA00007100"/>
    </source>
</evidence>
<organism evidence="3 4">
    <name type="scientific">Derxia gummosa DSM 723</name>
    <dbReference type="NCBI Taxonomy" id="1121388"/>
    <lineage>
        <taxon>Bacteria</taxon>
        <taxon>Pseudomonadati</taxon>
        <taxon>Pseudomonadota</taxon>
        <taxon>Betaproteobacteria</taxon>
        <taxon>Burkholderiales</taxon>
        <taxon>Alcaligenaceae</taxon>
        <taxon>Derxia</taxon>
    </lineage>
</organism>
<dbReference type="Proteomes" id="UP000675920">
    <property type="component" value="Unplaced"/>
</dbReference>
<dbReference type="Pfam" id="PF13369">
    <property type="entry name" value="Transglut_core2"/>
    <property type="match status" value="1"/>
</dbReference>
<dbReference type="PANTHER" id="PTHR31350">
    <property type="entry name" value="SI:DKEY-261L7.2"/>
    <property type="match status" value="1"/>
</dbReference>
<comment type="similarity">
    <text evidence="1">Belongs to the UPF0162 family.</text>
</comment>
<dbReference type="PANTHER" id="PTHR31350:SF21">
    <property type="entry name" value="F-BOX ONLY PROTEIN 21"/>
    <property type="match status" value="1"/>
</dbReference>
<dbReference type="Pfam" id="PF13371">
    <property type="entry name" value="TPR_9"/>
    <property type="match status" value="1"/>
</dbReference>
<dbReference type="AlphaFoldDB" id="A0A8B6X1W1"/>
<sequence>MTVTPISTLDYWAMLVGEDDSLPLFEAAASVAQDAYPGLDLEPLLDAVDSFAARLRGRLTDDATVVHKLRMLNHLFFGELHFRGNANDYHDPENSYLNRVIDRRCGIPITLAILYIEIGRQAGIPLQGVCFPGHYLVKTRANGGEVFIDVFDQGRSLSRGELEARLVNHLPDDADPTLELGHHLHSARPRETLARMLRNLKMIHLRDDDWGRLLPVQQRLVALLPDEPTELRDRGFVYSRLDCPRAAIADFEAYLDAAPDCADGPAVRVRIDELRPEADRLN</sequence>